<dbReference type="SUPFAM" id="SSF53067">
    <property type="entry name" value="Actin-like ATPase domain"/>
    <property type="match status" value="2"/>
</dbReference>
<comment type="subunit">
    <text evidence="5 16">Homodimer.</text>
</comment>
<evidence type="ECO:0000256" key="11">
    <source>
        <dbReference type="ARBA" id="ARBA00022840"/>
    </source>
</evidence>
<name>A0A261ETI9_9BIFI</name>
<keyword evidence="9 16" id="KW-0547">Nucleotide-binding</keyword>
<evidence type="ECO:0000256" key="12">
    <source>
        <dbReference type="ARBA" id="ARBA00022958"/>
    </source>
</evidence>
<dbReference type="UniPathway" id="UPA00241">
    <property type="reaction ID" value="UER00352"/>
</dbReference>
<evidence type="ECO:0000313" key="17">
    <source>
        <dbReference type="EMBL" id="OZG50167.1"/>
    </source>
</evidence>
<comment type="pathway">
    <text evidence="4 16">Cofactor biosynthesis; coenzyme A biosynthesis; CoA from (R)-pantothenate: step 1/5.</text>
</comment>
<dbReference type="NCBIfam" id="NF009855">
    <property type="entry name" value="PRK13321.1"/>
    <property type="match status" value="1"/>
</dbReference>
<dbReference type="EC" id="2.7.1.33" evidence="6 16"/>
<evidence type="ECO:0000256" key="13">
    <source>
        <dbReference type="ARBA" id="ARBA00022993"/>
    </source>
</evidence>
<dbReference type="GO" id="GO:0005737">
    <property type="term" value="C:cytoplasm"/>
    <property type="evidence" value="ECO:0007669"/>
    <property type="project" value="UniProtKB-SubCell"/>
</dbReference>
<feature type="binding site" evidence="16">
    <location>
        <begin position="107"/>
        <end position="110"/>
    </location>
    <ligand>
        <name>substrate</name>
    </ligand>
</feature>
<keyword evidence="13 16" id="KW-0173">Coenzyme A biosynthesis</keyword>
<evidence type="ECO:0000256" key="10">
    <source>
        <dbReference type="ARBA" id="ARBA00022777"/>
    </source>
</evidence>
<evidence type="ECO:0000256" key="14">
    <source>
        <dbReference type="ARBA" id="ARBA00038036"/>
    </source>
</evidence>
<evidence type="ECO:0000256" key="9">
    <source>
        <dbReference type="ARBA" id="ARBA00022741"/>
    </source>
</evidence>
<dbReference type="GO" id="GO:0004594">
    <property type="term" value="F:pantothenate kinase activity"/>
    <property type="evidence" value="ECO:0007669"/>
    <property type="project" value="UniProtKB-UniRule"/>
</dbReference>
<dbReference type="GO" id="GO:0005524">
    <property type="term" value="F:ATP binding"/>
    <property type="evidence" value="ECO:0007669"/>
    <property type="project" value="UniProtKB-UniRule"/>
</dbReference>
<feature type="binding site" evidence="16">
    <location>
        <position position="132"/>
    </location>
    <ligand>
        <name>ATP</name>
        <dbReference type="ChEBI" id="CHEBI:30616"/>
    </ligand>
</feature>
<keyword evidence="16" id="KW-0479">Metal-binding</keyword>
<dbReference type="NCBIfam" id="TIGR00671">
    <property type="entry name" value="baf"/>
    <property type="match status" value="1"/>
</dbReference>
<keyword evidence="11 16" id="KW-0067">ATP-binding</keyword>
<dbReference type="InterPro" id="IPR004619">
    <property type="entry name" value="Type_III_PanK"/>
</dbReference>
<evidence type="ECO:0000256" key="3">
    <source>
        <dbReference type="ARBA" id="ARBA00004496"/>
    </source>
</evidence>
<feature type="binding site" evidence="16">
    <location>
        <position position="184"/>
    </location>
    <ligand>
        <name>substrate</name>
    </ligand>
</feature>
<comment type="function">
    <text evidence="16">Catalyzes the phosphorylation of pantothenate (Pan), the first step in CoA biosynthesis.</text>
</comment>
<evidence type="ECO:0000313" key="18">
    <source>
        <dbReference type="Proteomes" id="UP000216004"/>
    </source>
</evidence>
<dbReference type="RefSeq" id="WP_094722683.1">
    <property type="nucleotide sequence ID" value="NZ_MWWS01000004.1"/>
</dbReference>
<evidence type="ECO:0000256" key="15">
    <source>
        <dbReference type="ARBA" id="ARBA00040883"/>
    </source>
</evidence>
<evidence type="ECO:0000256" key="8">
    <source>
        <dbReference type="ARBA" id="ARBA00022679"/>
    </source>
</evidence>
<comment type="similarity">
    <text evidence="14 16">Belongs to the type III pantothenate kinase family.</text>
</comment>
<dbReference type="CDD" id="cd24015">
    <property type="entry name" value="ASKHA_NBD_PanK-III"/>
    <property type="match status" value="1"/>
</dbReference>
<evidence type="ECO:0000256" key="1">
    <source>
        <dbReference type="ARBA" id="ARBA00001206"/>
    </source>
</evidence>
<organism evidence="17 18">
    <name type="scientific">Bombiscardovia coagulans</name>
    <dbReference type="NCBI Taxonomy" id="686666"/>
    <lineage>
        <taxon>Bacteria</taxon>
        <taxon>Bacillati</taxon>
        <taxon>Actinomycetota</taxon>
        <taxon>Actinomycetes</taxon>
        <taxon>Bifidobacteriales</taxon>
        <taxon>Bifidobacteriaceae</taxon>
        <taxon>Bombiscardovia</taxon>
    </lineage>
</organism>
<evidence type="ECO:0000256" key="2">
    <source>
        <dbReference type="ARBA" id="ARBA00001958"/>
    </source>
</evidence>
<dbReference type="EMBL" id="MWWS01000004">
    <property type="protein sequence ID" value="OZG50167.1"/>
    <property type="molecule type" value="Genomic_DNA"/>
</dbReference>
<comment type="caution">
    <text evidence="16">Lacks conserved residue(s) required for the propagation of feature annotation.</text>
</comment>
<dbReference type="Proteomes" id="UP000216004">
    <property type="component" value="Unassembled WGS sequence"/>
</dbReference>
<accession>A0A261ETI9</accession>
<dbReference type="PANTHER" id="PTHR34265">
    <property type="entry name" value="TYPE III PANTOTHENATE KINASE"/>
    <property type="match status" value="1"/>
</dbReference>
<comment type="caution">
    <text evidence="17">The sequence shown here is derived from an EMBL/GenBank/DDBJ whole genome shotgun (WGS) entry which is preliminary data.</text>
</comment>
<comment type="cofactor">
    <cofactor evidence="2">
        <name>K(+)</name>
        <dbReference type="ChEBI" id="CHEBI:29103"/>
    </cofactor>
</comment>
<feature type="binding site" evidence="16">
    <location>
        <begin position="6"/>
        <end position="13"/>
    </location>
    <ligand>
        <name>ATP</name>
        <dbReference type="ChEBI" id="CHEBI:30616"/>
    </ligand>
</feature>
<dbReference type="Gene3D" id="3.30.420.40">
    <property type="match status" value="2"/>
</dbReference>
<keyword evidence="18" id="KW-1185">Reference proteome</keyword>
<gene>
    <name evidence="16" type="primary">coaX</name>
    <name evidence="17" type="ORF">BOCO_0684</name>
</gene>
<evidence type="ECO:0000256" key="16">
    <source>
        <dbReference type="HAMAP-Rule" id="MF_01274"/>
    </source>
</evidence>
<evidence type="ECO:0000256" key="7">
    <source>
        <dbReference type="ARBA" id="ARBA00022490"/>
    </source>
</evidence>
<keyword evidence="10 16" id="KW-0418">Kinase</keyword>
<dbReference type="PANTHER" id="PTHR34265:SF1">
    <property type="entry name" value="TYPE III PANTOTHENATE KINASE"/>
    <property type="match status" value="1"/>
</dbReference>
<evidence type="ECO:0000256" key="4">
    <source>
        <dbReference type="ARBA" id="ARBA00005225"/>
    </source>
</evidence>
<dbReference type="HAMAP" id="MF_01274">
    <property type="entry name" value="Pantothen_kinase_3"/>
    <property type="match status" value="1"/>
</dbReference>
<keyword evidence="8 16" id="KW-0808">Transferase</keyword>
<feature type="binding site" evidence="16">
    <location>
        <position position="129"/>
    </location>
    <ligand>
        <name>K(+)</name>
        <dbReference type="ChEBI" id="CHEBI:29103"/>
    </ligand>
</feature>
<dbReference type="AlphaFoldDB" id="A0A261ETI9"/>
<protein>
    <recommendedName>
        <fullName evidence="15 16">Type III pantothenate kinase</fullName>
        <ecNumber evidence="6 16">2.7.1.33</ecNumber>
    </recommendedName>
    <alternativeName>
        <fullName evidence="16">PanK-III</fullName>
    </alternativeName>
    <alternativeName>
        <fullName evidence="16">Pantothenic acid kinase</fullName>
    </alternativeName>
</protein>
<evidence type="ECO:0000256" key="5">
    <source>
        <dbReference type="ARBA" id="ARBA00011738"/>
    </source>
</evidence>
<comment type="catalytic activity">
    <reaction evidence="1 16">
        <text>(R)-pantothenate + ATP = (R)-4'-phosphopantothenate + ADP + H(+)</text>
        <dbReference type="Rhea" id="RHEA:16373"/>
        <dbReference type="ChEBI" id="CHEBI:10986"/>
        <dbReference type="ChEBI" id="CHEBI:15378"/>
        <dbReference type="ChEBI" id="CHEBI:29032"/>
        <dbReference type="ChEBI" id="CHEBI:30616"/>
        <dbReference type="ChEBI" id="CHEBI:456216"/>
        <dbReference type="EC" id="2.7.1.33"/>
    </reaction>
</comment>
<dbReference type="GO" id="GO:0015937">
    <property type="term" value="P:coenzyme A biosynthetic process"/>
    <property type="evidence" value="ECO:0007669"/>
    <property type="project" value="UniProtKB-UniRule"/>
</dbReference>
<comment type="cofactor">
    <cofactor evidence="16">
        <name>NH4(+)</name>
        <dbReference type="ChEBI" id="CHEBI:28938"/>
    </cofactor>
    <cofactor evidence="16">
        <name>K(+)</name>
        <dbReference type="ChEBI" id="CHEBI:29103"/>
    </cofactor>
    <text evidence="16">A monovalent cation. Ammonium or potassium.</text>
</comment>
<keyword evidence="12 16" id="KW-0630">Potassium</keyword>
<comment type="subcellular location">
    <subcellularLocation>
        <location evidence="3 16">Cytoplasm</location>
    </subcellularLocation>
</comment>
<evidence type="ECO:0000256" key="6">
    <source>
        <dbReference type="ARBA" id="ARBA00012102"/>
    </source>
</evidence>
<sequence length="260" mass="28167">MLLAVDIGNTNIVISFMEGEQVCSTYRIGTHPERSTDEYGLILNDFLRMSPYQAHDIHGAIIASVVPKVLHSLRSAIQDYMKVEPVIIGPGIKTGINIRLDDPKSLGADCLADCVGAYATYGGSVVVADFGTATTCNYIDPQGAICSGLITVGINAGSAALWSQTAQLPEVELAKPRTIITTNTKDAMQAGLYYNFLGGFERIILQFRKEITDDFQVIATGGLGRMFADETDLIDSYDPDLMFKGMAIMYELNQHPAPST</sequence>
<dbReference type="OrthoDB" id="9804707at2"/>
<proteinExistence type="inferred from homology"/>
<keyword evidence="7 16" id="KW-0963">Cytoplasm</keyword>
<reference evidence="17 18" key="1">
    <citation type="journal article" date="2017" name="BMC Genomics">
        <title>Comparative genomic and phylogenomic analyses of the Bifidobacteriaceae family.</title>
        <authorList>
            <person name="Lugli G.A."/>
            <person name="Milani C."/>
            <person name="Turroni F."/>
            <person name="Duranti S."/>
            <person name="Mancabelli L."/>
            <person name="Mangifesta M."/>
            <person name="Ferrario C."/>
            <person name="Modesto M."/>
            <person name="Mattarelli P."/>
            <person name="Jiri K."/>
            <person name="van Sinderen D."/>
            <person name="Ventura M."/>
        </authorList>
    </citation>
    <scope>NUCLEOTIDE SEQUENCE [LARGE SCALE GENOMIC DNA]</scope>
    <source>
        <strain evidence="17 18">DSM 22924</strain>
    </source>
</reference>
<dbReference type="Pfam" id="PF03309">
    <property type="entry name" value="Pan_kinase"/>
    <property type="match status" value="1"/>
</dbReference>
<feature type="active site" description="Proton acceptor" evidence="16">
    <location>
        <position position="109"/>
    </location>
</feature>
<dbReference type="GO" id="GO:0046872">
    <property type="term" value="F:metal ion binding"/>
    <property type="evidence" value="ECO:0007669"/>
    <property type="project" value="UniProtKB-KW"/>
</dbReference>
<dbReference type="InterPro" id="IPR043129">
    <property type="entry name" value="ATPase_NBD"/>
</dbReference>